<comment type="pathway">
    <text evidence="2">Protein modification; protein ubiquitination.</text>
</comment>
<dbReference type="Gene3D" id="3.80.10.10">
    <property type="entry name" value="Ribonuclease Inhibitor"/>
    <property type="match status" value="2"/>
</dbReference>
<dbReference type="SMART" id="SM00367">
    <property type="entry name" value="LRR_CC"/>
    <property type="match status" value="5"/>
</dbReference>
<dbReference type="GO" id="GO:0019005">
    <property type="term" value="C:SCF ubiquitin ligase complex"/>
    <property type="evidence" value="ECO:0007669"/>
    <property type="project" value="TreeGrafter"/>
</dbReference>
<dbReference type="PANTHER" id="PTHR13318">
    <property type="entry name" value="PARTNER OF PAIRED, ISOFORM B-RELATED"/>
    <property type="match status" value="1"/>
</dbReference>
<dbReference type="Proteomes" id="UP000283530">
    <property type="component" value="Unassembled WGS sequence"/>
</dbReference>
<accession>A0A3S3NNS7</accession>
<dbReference type="SMART" id="SM00225">
    <property type="entry name" value="BTB"/>
    <property type="match status" value="1"/>
</dbReference>
<evidence type="ECO:0000259" key="3">
    <source>
        <dbReference type="PROSITE" id="PS50097"/>
    </source>
</evidence>
<evidence type="ECO:0000313" key="5">
    <source>
        <dbReference type="Proteomes" id="UP000283530"/>
    </source>
</evidence>
<dbReference type="SMART" id="SM00875">
    <property type="entry name" value="BACK"/>
    <property type="match status" value="1"/>
</dbReference>
<dbReference type="Gene3D" id="3.30.710.10">
    <property type="entry name" value="Potassium Channel Kv1.1, Chain A"/>
    <property type="match status" value="1"/>
</dbReference>
<evidence type="ECO:0000256" key="2">
    <source>
        <dbReference type="ARBA" id="ARBA00004906"/>
    </source>
</evidence>
<name>A0A3S3NNS7_9MAGN</name>
<keyword evidence="5" id="KW-1185">Reference proteome</keyword>
<dbReference type="Pfam" id="PF07707">
    <property type="entry name" value="BACK"/>
    <property type="match status" value="1"/>
</dbReference>
<dbReference type="PROSITE" id="PS50097">
    <property type="entry name" value="BTB"/>
    <property type="match status" value="1"/>
</dbReference>
<dbReference type="CDD" id="cd18186">
    <property type="entry name" value="BTB_POZ_ZBTB_KLHL-like"/>
    <property type="match status" value="1"/>
</dbReference>
<sequence length="985" mass="110211">MGPSTTDEETVFLELQGLSSNEAEVTPKEISISAEDITTWNLPLILTSQTVKIQVNRHRLIQQSSYFCSLFEGNFSESTLKHLPIQWNLEIVIKVLQFIYGCPLDITSINFLPILEGALFFGVESLLLECEAWFRRASSGRGVASFQMSLDALIELWNFGLDHGIDFIPELCKGYVARNFVWAMSCNSFIDVPYNFLCACIEHPHLTINSEKKLCEALLLWVSNNGESSQCSLESSNGCYTDILKKVRISLLPLSFVAESINMYQNRHIFAGKRRNCYFSKFADESISSIFDLMKDKQMSPPCPIADDVFDNYRIRLTQYSERIDLSGCIQITPYFLFLSLVSSSCNMDPSSRRGAFEHLIKFEHPKWNCYPVSKELLSTMSFESVQELDVSKNQWPRVDAVIECINMSFPSLKLLKATHCLNFQMKTLCDVVQNCPQIIEIDLTVDISCVIPARVSVISASTEPYQGLENASYKMLKERMLSSNLTKLTLEGRTDINDIDLHIISGFSSSLSHLNLKGCSSVTDMGISQLVSNCMNLRSLLVSDTDFGRNSVLALSSDVPLPAHLLGLHHHHMHLSTLAFQLQQLHICGCKSVTPASLSHLMSHTYSLRSLSLRETSLLDDALYAFMGSSLEYVDVSETMVSGTALAYFIHRNPRLTVLKAMGCSKLHGYKNNAEINKCPSKILPISNRSDEEDLFHELSQTCILKEMEFGWGFTPFSLEILRPSVRTLRVVTFGLGASLGEHALTILPDICPLLEEVVLKFQVISDCILRSIMSSLRNLKVLSLCYCLGILTSLSFQIRMPNLTTLRLERVTPGMTNDDLIILTRGCSSLHELSLIGCMLLNSDSQHIISSGWPGLRSIHLEGCGKVTCNGVSSLIECKALEDLLLRHNGRGIQRNIIKDAASKLPLLRTVSLDLCDASEGGFDTPSSANRFFLSSVKIACCKTQRCAFKLQNSTACKMVHKETIVLEWSSKEVRTTIVRERV</sequence>
<dbReference type="InterPro" id="IPR011705">
    <property type="entry name" value="BACK"/>
</dbReference>
<comment type="caution">
    <text evidence="4">The sequence shown here is derived from an EMBL/GenBank/DDBJ whole genome shotgun (WGS) entry which is preliminary data.</text>
</comment>
<dbReference type="InterPro" id="IPR006553">
    <property type="entry name" value="Leu-rich_rpt_Cys-con_subtyp"/>
</dbReference>
<evidence type="ECO:0000313" key="4">
    <source>
        <dbReference type="EMBL" id="RWR83487.1"/>
    </source>
</evidence>
<feature type="domain" description="BTB" evidence="3">
    <location>
        <begin position="40"/>
        <end position="108"/>
    </location>
</feature>
<dbReference type="AlphaFoldDB" id="A0A3S3NNS7"/>
<dbReference type="PANTHER" id="PTHR13318:SF71">
    <property type="entry name" value="BTB_POZ DOMAIN-CONTAINING PROTEIN FBL11"/>
    <property type="match status" value="1"/>
</dbReference>
<dbReference type="EMBL" id="QPKB01000004">
    <property type="protein sequence ID" value="RWR83487.1"/>
    <property type="molecule type" value="Genomic_DNA"/>
</dbReference>
<reference evidence="4 5" key="1">
    <citation type="journal article" date="2019" name="Nat. Plants">
        <title>Stout camphor tree genome fills gaps in understanding of flowering plant genome evolution.</title>
        <authorList>
            <person name="Chaw S.M."/>
            <person name="Liu Y.C."/>
            <person name="Wu Y.W."/>
            <person name="Wang H.Y."/>
            <person name="Lin C.I."/>
            <person name="Wu C.S."/>
            <person name="Ke H.M."/>
            <person name="Chang L.Y."/>
            <person name="Hsu C.Y."/>
            <person name="Yang H.T."/>
            <person name="Sudianto E."/>
            <person name="Hsu M.H."/>
            <person name="Wu K.P."/>
            <person name="Wang L.N."/>
            <person name="Leebens-Mack J.H."/>
            <person name="Tsai I.J."/>
        </authorList>
    </citation>
    <scope>NUCLEOTIDE SEQUENCE [LARGE SCALE GENOMIC DNA]</scope>
    <source>
        <strain evidence="5">cv. Chaw 1501</strain>
        <tissue evidence="4">Young leaves</tissue>
    </source>
</reference>
<proteinExistence type="predicted"/>
<dbReference type="Pfam" id="PF00651">
    <property type="entry name" value="BTB"/>
    <property type="match status" value="1"/>
</dbReference>
<protein>
    <submittedName>
        <fullName evidence="4">BTB/POZ domain-containing protein FBL11 isoform X2</fullName>
    </submittedName>
</protein>
<gene>
    <name evidence="4" type="ORF">CKAN_01224300</name>
</gene>
<evidence type="ECO:0000256" key="1">
    <source>
        <dbReference type="ARBA" id="ARBA00002668"/>
    </source>
</evidence>
<dbReference type="InterPro" id="IPR032675">
    <property type="entry name" value="LRR_dom_sf"/>
</dbReference>
<dbReference type="InterPro" id="IPR011333">
    <property type="entry name" value="SKP1/BTB/POZ_sf"/>
</dbReference>
<dbReference type="STRING" id="337451.A0A3S3NNS7"/>
<dbReference type="Gene3D" id="1.25.40.420">
    <property type="match status" value="1"/>
</dbReference>
<dbReference type="GO" id="GO:0031146">
    <property type="term" value="P:SCF-dependent proteasomal ubiquitin-dependent protein catabolic process"/>
    <property type="evidence" value="ECO:0007669"/>
    <property type="project" value="TreeGrafter"/>
</dbReference>
<dbReference type="SUPFAM" id="SSF52047">
    <property type="entry name" value="RNI-like"/>
    <property type="match status" value="2"/>
</dbReference>
<comment type="function">
    <text evidence="1">May act as a substrate-specific adapter of an E3 ubiquitin-protein ligase complex (CUL3-RBX1-BTB) which mediates the ubiquitination and subsequent proteasomal degradation of target proteins.</text>
</comment>
<dbReference type="SUPFAM" id="SSF54695">
    <property type="entry name" value="POZ domain"/>
    <property type="match status" value="1"/>
</dbReference>
<dbReference type="InterPro" id="IPR000210">
    <property type="entry name" value="BTB/POZ_dom"/>
</dbReference>
<organism evidence="4 5">
    <name type="scientific">Cinnamomum micranthum f. kanehirae</name>
    <dbReference type="NCBI Taxonomy" id="337451"/>
    <lineage>
        <taxon>Eukaryota</taxon>
        <taxon>Viridiplantae</taxon>
        <taxon>Streptophyta</taxon>
        <taxon>Embryophyta</taxon>
        <taxon>Tracheophyta</taxon>
        <taxon>Spermatophyta</taxon>
        <taxon>Magnoliopsida</taxon>
        <taxon>Magnoliidae</taxon>
        <taxon>Laurales</taxon>
        <taxon>Lauraceae</taxon>
        <taxon>Cinnamomum</taxon>
    </lineage>
</organism>
<dbReference type="OrthoDB" id="775260at2759"/>